<dbReference type="InterPro" id="IPR002298">
    <property type="entry name" value="DNA_polymerase_A"/>
</dbReference>
<gene>
    <name evidence="3" type="ORF">LCGC14_3018890</name>
</gene>
<protein>
    <recommendedName>
        <fullName evidence="2">DNA-directed DNA polymerase family A palm domain-containing protein</fullName>
    </recommendedName>
</protein>
<dbReference type="SUPFAM" id="SSF56672">
    <property type="entry name" value="DNA/RNA polymerases"/>
    <property type="match status" value="1"/>
</dbReference>
<dbReference type="Gene3D" id="3.30.70.370">
    <property type="match status" value="1"/>
</dbReference>
<dbReference type="AlphaFoldDB" id="A0A0F8XIT5"/>
<evidence type="ECO:0000256" key="1">
    <source>
        <dbReference type="ARBA" id="ARBA00022705"/>
    </source>
</evidence>
<dbReference type="GO" id="GO:0006302">
    <property type="term" value="P:double-strand break repair"/>
    <property type="evidence" value="ECO:0007669"/>
    <property type="project" value="TreeGrafter"/>
</dbReference>
<name>A0A0F8XIT5_9ZZZZ</name>
<accession>A0A0F8XIT5</accession>
<comment type="caution">
    <text evidence="3">The sequence shown here is derived from an EMBL/GenBank/DDBJ whole genome shotgun (WGS) entry which is preliminary data.</text>
</comment>
<dbReference type="PANTHER" id="PTHR10133:SF27">
    <property type="entry name" value="DNA POLYMERASE NU"/>
    <property type="match status" value="1"/>
</dbReference>
<dbReference type="EMBL" id="LAZR01062697">
    <property type="protein sequence ID" value="KKK60985.1"/>
    <property type="molecule type" value="Genomic_DNA"/>
</dbReference>
<dbReference type="InterPro" id="IPR001098">
    <property type="entry name" value="DNA-dir_DNA_pol_A_palm_dom"/>
</dbReference>
<evidence type="ECO:0000313" key="3">
    <source>
        <dbReference type="EMBL" id="KKK60985.1"/>
    </source>
</evidence>
<dbReference type="Gene3D" id="1.10.150.20">
    <property type="entry name" value="5' to 3' exonuclease, C-terminal subdomain"/>
    <property type="match status" value="1"/>
</dbReference>
<feature type="non-terminal residue" evidence="3">
    <location>
        <position position="1"/>
    </location>
</feature>
<dbReference type="PANTHER" id="PTHR10133">
    <property type="entry name" value="DNA POLYMERASE I"/>
    <property type="match status" value="1"/>
</dbReference>
<dbReference type="GO" id="GO:0006261">
    <property type="term" value="P:DNA-templated DNA replication"/>
    <property type="evidence" value="ECO:0007669"/>
    <property type="project" value="InterPro"/>
</dbReference>
<dbReference type="Gene3D" id="1.20.1060.10">
    <property type="entry name" value="Taq DNA Polymerase, Chain T, domain 4"/>
    <property type="match status" value="1"/>
</dbReference>
<proteinExistence type="predicted"/>
<feature type="non-terminal residue" evidence="3">
    <location>
        <position position="361"/>
    </location>
</feature>
<evidence type="ECO:0000259" key="2">
    <source>
        <dbReference type="Pfam" id="PF00476"/>
    </source>
</evidence>
<dbReference type="InterPro" id="IPR043502">
    <property type="entry name" value="DNA/RNA_pol_sf"/>
</dbReference>
<reference evidence="3" key="1">
    <citation type="journal article" date="2015" name="Nature">
        <title>Complex archaea that bridge the gap between prokaryotes and eukaryotes.</title>
        <authorList>
            <person name="Spang A."/>
            <person name="Saw J.H."/>
            <person name="Jorgensen S.L."/>
            <person name="Zaremba-Niedzwiedzka K."/>
            <person name="Martijn J."/>
            <person name="Lind A.E."/>
            <person name="van Eijk R."/>
            <person name="Schleper C."/>
            <person name="Guy L."/>
            <person name="Ettema T.J."/>
        </authorList>
    </citation>
    <scope>NUCLEOTIDE SEQUENCE</scope>
</reference>
<dbReference type="GO" id="GO:0003677">
    <property type="term" value="F:DNA binding"/>
    <property type="evidence" value="ECO:0007669"/>
    <property type="project" value="InterPro"/>
</dbReference>
<feature type="domain" description="DNA-directed DNA polymerase family A palm" evidence="2">
    <location>
        <begin position="151"/>
        <end position="335"/>
    </location>
</feature>
<dbReference type="GO" id="GO:0003887">
    <property type="term" value="F:DNA-directed DNA polymerase activity"/>
    <property type="evidence" value="ECO:0007669"/>
    <property type="project" value="InterPro"/>
</dbReference>
<dbReference type="Pfam" id="PF00476">
    <property type="entry name" value="DNA_pol_A"/>
    <property type="match status" value="1"/>
</dbReference>
<organism evidence="3">
    <name type="scientific">marine sediment metagenome</name>
    <dbReference type="NCBI Taxonomy" id="412755"/>
    <lineage>
        <taxon>unclassified sequences</taxon>
        <taxon>metagenomes</taxon>
        <taxon>ecological metagenomes</taxon>
    </lineage>
</organism>
<keyword evidence="1" id="KW-0235">DNA replication</keyword>
<sequence length="361" mass="41420">GAEPAFYNAMDNAVSMTLYNGIKKDIEKRGTWNRFWSHCVETTPVLRSMEKAGVLLDKERQSTFMGKLKVEYDAEYGRLQGLVPEKHKPVHPKKGYKKVPKDVAALLDMFPDTTSSSSPTFPPCNVRKVVTQVGIVYRLIKFTDIVKVDGKLVTQEVERWAKVMPFNPGSWKQVADFARLEGIKLPMVRKPSGEEKESTEAKYLKRIANKRYRKDEQWKGEVFKSVLDCRKKNKLLTSYNWQPAADGCIHTTYGYHPSTWRKSSRGPNMQTLPKRVELAKEFRKMFIAPPGYLWVTADSEAIEAVLVGYWAGSKEYIALAKAGIHGWLAAHVLKEPIPLDIPFDELRRRCQEFKRRDAKVY</sequence>